<reference evidence="3 4" key="1">
    <citation type="journal article" date="2002" name="Int. J. Syst. Evol. Microbiol.">
        <title>Sphingopyxis witflariensis sp. nov., isolated from activated sludge.</title>
        <authorList>
            <person name="Kampfer P."/>
            <person name="Witzenberger R."/>
            <person name="Denner E.B."/>
            <person name="Busse H.J."/>
            <person name="Neef A."/>
        </authorList>
    </citation>
    <scope>NUCLEOTIDE SEQUENCE [LARGE SCALE GENOMIC DNA]</scope>
    <source>
        <strain evidence="3 4">DSM 14551</strain>
    </source>
</reference>
<dbReference type="InterPro" id="IPR053147">
    <property type="entry name" value="Hsp_HslJ-like"/>
</dbReference>
<sequence>MQKTLPALALFAALTGCATVGAPPQGPGGAPAAAYMALGTEPDWTLEITDARLNYSGDYGETKIIVPNPGARASTTGRNYTTNRLAVAITPMPCSDGMSDRRYADTVRVTADGKSLQGCGGRILPPDTLAGTSWTFVSIGGVPVASDRPTSLQFDGTRISGSAGCNRFTGDFKSDGATLTTGPMASTRMACPGAGMAQENAFFALMGAPVGLEFASDGTLILTGTGGKTAVLKRVI</sequence>
<feature type="domain" description="DUF306" evidence="2">
    <location>
        <begin position="127"/>
        <end position="229"/>
    </location>
</feature>
<dbReference type="InterPro" id="IPR038670">
    <property type="entry name" value="HslJ-like_sf"/>
</dbReference>
<dbReference type="PANTHER" id="PTHR35535">
    <property type="entry name" value="HEAT SHOCK PROTEIN HSLJ"/>
    <property type="match status" value="1"/>
</dbReference>
<dbReference type="PANTHER" id="PTHR35535:SF2">
    <property type="entry name" value="DUF306 DOMAIN-CONTAINING PROTEIN"/>
    <property type="match status" value="1"/>
</dbReference>
<dbReference type="RefSeq" id="WP_088474026.1">
    <property type="nucleotide sequence ID" value="NZ_NISJ01000012.1"/>
</dbReference>
<organism evidence="3 4">
    <name type="scientific">Sphingopyxis witflariensis</name>
    <dbReference type="NCBI Taxonomy" id="173675"/>
    <lineage>
        <taxon>Bacteria</taxon>
        <taxon>Pseudomonadati</taxon>
        <taxon>Pseudomonadota</taxon>
        <taxon>Alphaproteobacteria</taxon>
        <taxon>Sphingomonadales</taxon>
        <taxon>Sphingomonadaceae</taxon>
        <taxon>Sphingopyxis</taxon>
    </lineage>
</organism>
<gene>
    <name evidence="3" type="ORF">CDQ91_17645</name>
</gene>
<evidence type="ECO:0000313" key="3">
    <source>
        <dbReference type="EMBL" id="OWQ92609.1"/>
    </source>
</evidence>
<dbReference type="InterPro" id="IPR005184">
    <property type="entry name" value="DUF306_Meta_HslJ"/>
</dbReference>
<name>A0A246JK29_9SPHN</name>
<dbReference type="Gene3D" id="2.40.128.270">
    <property type="match status" value="1"/>
</dbReference>
<dbReference type="Proteomes" id="UP000197097">
    <property type="component" value="Unassembled WGS sequence"/>
</dbReference>
<dbReference type="AlphaFoldDB" id="A0A246JK29"/>
<accession>A0A246JK29</accession>
<feature type="signal peptide" evidence="1">
    <location>
        <begin position="1"/>
        <end position="22"/>
    </location>
</feature>
<feature type="chain" id="PRO_5012105695" evidence="1">
    <location>
        <begin position="23"/>
        <end position="236"/>
    </location>
</feature>
<dbReference type="OrthoDB" id="5489750at2"/>
<proteinExistence type="predicted"/>
<dbReference type="EMBL" id="NISJ01000012">
    <property type="protein sequence ID" value="OWQ92609.1"/>
    <property type="molecule type" value="Genomic_DNA"/>
</dbReference>
<dbReference type="PROSITE" id="PS51257">
    <property type="entry name" value="PROKAR_LIPOPROTEIN"/>
    <property type="match status" value="1"/>
</dbReference>
<evidence type="ECO:0000259" key="2">
    <source>
        <dbReference type="Pfam" id="PF03724"/>
    </source>
</evidence>
<keyword evidence="1" id="KW-0732">Signal</keyword>
<dbReference type="Pfam" id="PF03724">
    <property type="entry name" value="META"/>
    <property type="match status" value="1"/>
</dbReference>
<keyword evidence="4" id="KW-1185">Reference proteome</keyword>
<protein>
    <submittedName>
        <fullName evidence="3">META domain-containing protein</fullName>
    </submittedName>
</protein>
<comment type="caution">
    <text evidence="3">The sequence shown here is derived from an EMBL/GenBank/DDBJ whole genome shotgun (WGS) entry which is preliminary data.</text>
</comment>
<evidence type="ECO:0000313" key="4">
    <source>
        <dbReference type="Proteomes" id="UP000197097"/>
    </source>
</evidence>
<evidence type="ECO:0000256" key="1">
    <source>
        <dbReference type="SAM" id="SignalP"/>
    </source>
</evidence>